<dbReference type="InterPro" id="IPR042099">
    <property type="entry name" value="ANL_N_sf"/>
</dbReference>
<accession>A0A8H5MRY1</accession>
<protein>
    <submittedName>
        <fullName evidence="3">4-coumarate ligase</fullName>
    </submittedName>
</protein>
<keyword evidence="4" id="KW-1185">Reference proteome</keyword>
<dbReference type="EMBL" id="JAAOAM010000194">
    <property type="protein sequence ID" value="KAF5540171.1"/>
    <property type="molecule type" value="Genomic_DNA"/>
</dbReference>
<dbReference type="PANTHER" id="PTHR24096">
    <property type="entry name" value="LONG-CHAIN-FATTY-ACID--COA LIGASE"/>
    <property type="match status" value="1"/>
</dbReference>
<dbReference type="InterPro" id="IPR045851">
    <property type="entry name" value="AMP-bd_C_sf"/>
</dbReference>
<dbReference type="GO" id="GO:0019748">
    <property type="term" value="P:secondary metabolic process"/>
    <property type="evidence" value="ECO:0007669"/>
    <property type="project" value="TreeGrafter"/>
</dbReference>
<dbReference type="InterPro" id="IPR025110">
    <property type="entry name" value="AMP-bd_C"/>
</dbReference>
<evidence type="ECO:0000313" key="4">
    <source>
        <dbReference type="Proteomes" id="UP000522262"/>
    </source>
</evidence>
<dbReference type="Gene3D" id="3.40.50.12780">
    <property type="entry name" value="N-terminal domain of ligase-like"/>
    <property type="match status" value="1"/>
</dbReference>
<comment type="caution">
    <text evidence="3">The sequence shown here is derived from an EMBL/GenBank/DDBJ whole genome shotgun (WGS) entry which is preliminary data.</text>
</comment>
<keyword evidence="3" id="KW-0436">Ligase</keyword>
<dbReference type="Pfam" id="PF13193">
    <property type="entry name" value="AMP-binding_C"/>
    <property type="match status" value="1"/>
</dbReference>
<dbReference type="Pfam" id="PF00501">
    <property type="entry name" value="AMP-binding"/>
    <property type="match status" value="1"/>
</dbReference>
<evidence type="ECO:0000313" key="3">
    <source>
        <dbReference type="EMBL" id="KAF5540171.1"/>
    </source>
</evidence>
<dbReference type="PANTHER" id="PTHR24096:SF265">
    <property type="entry name" value="ENZYME, PUTATIVE (AFU_ORTHOLOGUE AFUA_5G14270)-RELATED"/>
    <property type="match status" value="1"/>
</dbReference>
<sequence length="198" mass="21820">MAVTLFAPDEFDALHTGVGYLVPNMEIKIVKDDGQLAGYDEEGEALIRGPNTFKGYYRNPEASRDSLEGGWLKTGDIVMMDKTGLLKIVDRKKELIKVKGFQVSPSEIEGVLLENEHVIDCAVIRVIRDGQEHPQAFVVPGDDKVTVTAIKEFLEARLAAYKQPTGDIIFVDAIPKSPSGKILRRMLQQSASKGIAHL</sequence>
<feature type="domain" description="AMP-binding enzyme C-terminal" evidence="2">
    <location>
        <begin position="107"/>
        <end position="181"/>
    </location>
</feature>
<dbReference type="Gene3D" id="3.30.300.30">
    <property type="match status" value="1"/>
</dbReference>
<evidence type="ECO:0000259" key="2">
    <source>
        <dbReference type="Pfam" id="PF13193"/>
    </source>
</evidence>
<dbReference type="SUPFAM" id="SSF56801">
    <property type="entry name" value="Acetyl-CoA synthetase-like"/>
    <property type="match status" value="1"/>
</dbReference>
<reference evidence="3 4" key="1">
    <citation type="submission" date="2020-05" db="EMBL/GenBank/DDBJ databases">
        <title>Identification and distribution of gene clusters putatively required for synthesis of sphingolipid metabolism inhibitors in phylogenetically diverse species of the filamentous fungus Fusarium.</title>
        <authorList>
            <person name="Kim H.-S."/>
            <person name="Busman M."/>
            <person name="Brown D.W."/>
            <person name="Divon H."/>
            <person name="Uhlig S."/>
            <person name="Proctor R.H."/>
        </authorList>
    </citation>
    <scope>NUCLEOTIDE SEQUENCE [LARGE SCALE GENOMIC DNA]</scope>
    <source>
        <strain evidence="3 4">NRRL 53147</strain>
    </source>
</reference>
<evidence type="ECO:0000259" key="1">
    <source>
        <dbReference type="Pfam" id="PF00501"/>
    </source>
</evidence>
<dbReference type="Proteomes" id="UP000522262">
    <property type="component" value="Unassembled WGS sequence"/>
</dbReference>
<name>A0A8H5MRY1_9HYPO</name>
<dbReference type="InterPro" id="IPR000873">
    <property type="entry name" value="AMP-dep_synth/lig_dom"/>
</dbReference>
<feature type="domain" description="AMP-dependent synthetase/ligase" evidence="1">
    <location>
        <begin position="11"/>
        <end position="57"/>
    </location>
</feature>
<dbReference type="AlphaFoldDB" id="A0A8H5MRY1"/>
<organism evidence="3 4">
    <name type="scientific">Fusarium mexicanum</name>
    <dbReference type="NCBI Taxonomy" id="751941"/>
    <lineage>
        <taxon>Eukaryota</taxon>
        <taxon>Fungi</taxon>
        <taxon>Dikarya</taxon>
        <taxon>Ascomycota</taxon>
        <taxon>Pezizomycotina</taxon>
        <taxon>Sordariomycetes</taxon>
        <taxon>Hypocreomycetidae</taxon>
        <taxon>Hypocreales</taxon>
        <taxon>Nectriaceae</taxon>
        <taxon>Fusarium</taxon>
        <taxon>Fusarium fujikuroi species complex</taxon>
    </lineage>
</organism>
<proteinExistence type="predicted"/>
<gene>
    <name evidence="3" type="ORF">FMEXI_8622</name>
</gene>
<dbReference type="GO" id="GO:0016405">
    <property type="term" value="F:CoA-ligase activity"/>
    <property type="evidence" value="ECO:0007669"/>
    <property type="project" value="TreeGrafter"/>
</dbReference>